<accession>A0AA91IYK3</accession>
<comment type="caution">
    <text evidence="1">The sequence shown here is derived from an EMBL/GenBank/DDBJ whole genome shotgun (WGS) entry which is preliminary data.</text>
</comment>
<evidence type="ECO:0000313" key="1">
    <source>
        <dbReference type="EMBL" id="OBK86427.1"/>
    </source>
</evidence>
<protein>
    <submittedName>
        <fullName evidence="1">Uncharacterized protein</fullName>
    </submittedName>
</protein>
<dbReference type="AlphaFoldDB" id="A0AA91IYK3"/>
<proteinExistence type="predicted"/>
<sequence>MTQVRTLRFHVKYGPATLFDKAREELKGLDGLNLEISHAKARFDERDVPRQYLTEFQPACWEVVMVETAVRTGRVTYMSLRRKLESKCYLWIVLAFEHVITAWVTESPSNRATNPMIVKDGPAWDAAAAGRTGSFGGWANAHAHRGRARRVLAALAALPERPSAERLACAAQRVLAGDTWNEAAAEAGWASRASMDAAIARLFRTVKRSGLQGADD</sequence>
<dbReference type="Proteomes" id="UP000093712">
    <property type="component" value="Unassembled WGS sequence"/>
</dbReference>
<dbReference type="EMBL" id="LZME01000060">
    <property type="protein sequence ID" value="OBK86427.1"/>
    <property type="molecule type" value="Genomic_DNA"/>
</dbReference>
<evidence type="ECO:0000313" key="2">
    <source>
        <dbReference type="Proteomes" id="UP000093712"/>
    </source>
</evidence>
<organism evidence="1 2">
    <name type="scientific">Mycolicibacter heraklionensis</name>
    <dbReference type="NCBI Taxonomy" id="512402"/>
    <lineage>
        <taxon>Bacteria</taxon>
        <taxon>Bacillati</taxon>
        <taxon>Actinomycetota</taxon>
        <taxon>Actinomycetes</taxon>
        <taxon>Mycobacteriales</taxon>
        <taxon>Mycobacteriaceae</taxon>
        <taxon>Mycolicibacter</taxon>
    </lineage>
</organism>
<reference evidence="1 2" key="1">
    <citation type="submission" date="2016-06" db="EMBL/GenBank/DDBJ databases">
        <authorList>
            <person name="Sutton G."/>
            <person name="Brinkac L."/>
            <person name="Sanka R."/>
            <person name="Adams M."/>
            <person name="Lau E."/>
            <person name="Garcia-Basteiro A."/>
            <person name="Lopez-Varela E."/>
            <person name="Palencia S."/>
        </authorList>
    </citation>
    <scope>NUCLEOTIDE SEQUENCE [LARGE SCALE GENOMIC DNA]</scope>
    <source>
        <strain evidence="1 2">1211594.5</strain>
    </source>
</reference>
<name>A0AA91IYK3_9MYCO</name>
<dbReference type="RefSeq" id="WP_065039908.1">
    <property type="nucleotide sequence ID" value="NZ_LZME01000060.1"/>
</dbReference>
<gene>
    <name evidence="1" type="ORF">A5649_20075</name>
</gene>